<feature type="transmembrane region" description="Helical" evidence="1">
    <location>
        <begin position="71"/>
        <end position="95"/>
    </location>
</feature>
<comment type="caution">
    <text evidence="2">The sequence shown here is derived from an EMBL/GenBank/DDBJ whole genome shotgun (WGS) entry which is preliminary data.</text>
</comment>
<protein>
    <submittedName>
        <fullName evidence="2">Uncharacterized protein</fullName>
    </submittedName>
</protein>
<feature type="transmembrane region" description="Helical" evidence="1">
    <location>
        <begin position="13"/>
        <end position="32"/>
    </location>
</feature>
<keyword evidence="3" id="KW-1185">Reference proteome</keyword>
<keyword evidence="1" id="KW-0472">Membrane</keyword>
<keyword evidence="1" id="KW-1133">Transmembrane helix</keyword>
<evidence type="ECO:0000256" key="1">
    <source>
        <dbReference type="SAM" id="Phobius"/>
    </source>
</evidence>
<dbReference type="EMBL" id="JAKUML010000008">
    <property type="protein sequence ID" value="MCJ8146537.1"/>
    <property type="molecule type" value="Genomic_DNA"/>
</dbReference>
<feature type="transmembrane region" description="Helical" evidence="1">
    <location>
        <begin position="133"/>
        <end position="153"/>
    </location>
</feature>
<feature type="transmembrane region" description="Helical" evidence="1">
    <location>
        <begin position="194"/>
        <end position="217"/>
    </location>
</feature>
<accession>A0A9X1WZ68</accession>
<evidence type="ECO:0000313" key="2">
    <source>
        <dbReference type="EMBL" id="MCJ8146537.1"/>
    </source>
</evidence>
<dbReference type="AlphaFoldDB" id="A0A9X1WZ68"/>
<evidence type="ECO:0000313" key="3">
    <source>
        <dbReference type="Proteomes" id="UP001139701"/>
    </source>
</evidence>
<sequence>MHDFLDSFSTREIAISIWLIITFITCLFSKNIRQSLGEVFKALFAWKISASLFAFYLHTSFYIFLLYKLGFWNISLLKDTIIWSLSFGFVSLMNINKVDDTKYFKNVFLDAIKWTIAIEFIINFFTFSLIKEIILVPTIVLSTTLQAFASLDPKHKQVENLFKNLLMYFLIFIFLFSLFKTIEKYHDVFTIESLKIFLLPVILTITFLPFMYLYNLFVKYEILWVRLNFMIKNDTERNRVKRHILIIANFDINKLVNISKNIAKPINVYNDFSRNMIKHISKEQYIGYDE</sequence>
<keyword evidence="1" id="KW-0812">Transmembrane</keyword>
<name>A0A9X1WZ68_9GAMM</name>
<reference evidence="2" key="1">
    <citation type="submission" date="2022-02" db="EMBL/GenBank/DDBJ databases">
        <title>Acinetobacter A3.8 sp. nov., isolated from Sediment (Zhairuo Island).</title>
        <authorList>
            <person name="Zheng K."/>
        </authorList>
    </citation>
    <scope>NUCLEOTIDE SEQUENCE</scope>
    <source>
        <strain evidence="2">A3.8</strain>
    </source>
</reference>
<dbReference type="Proteomes" id="UP001139701">
    <property type="component" value="Unassembled WGS sequence"/>
</dbReference>
<feature type="transmembrane region" description="Helical" evidence="1">
    <location>
        <begin position="107"/>
        <end position="127"/>
    </location>
</feature>
<proteinExistence type="predicted"/>
<organism evidence="2 3">
    <name type="scientific">Acinetobacter sedimenti</name>
    <dbReference type="NCBI Taxonomy" id="2919922"/>
    <lineage>
        <taxon>Bacteria</taxon>
        <taxon>Pseudomonadati</taxon>
        <taxon>Pseudomonadota</taxon>
        <taxon>Gammaproteobacteria</taxon>
        <taxon>Moraxellales</taxon>
        <taxon>Moraxellaceae</taxon>
        <taxon>Acinetobacter</taxon>
    </lineage>
</organism>
<dbReference type="RefSeq" id="WP_241571220.1">
    <property type="nucleotide sequence ID" value="NZ_JAKUML010000008.1"/>
</dbReference>
<feature type="transmembrane region" description="Helical" evidence="1">
    <location>
        <begin position="165"/>
        <end position="182"/>
    </location>
</feature>
<feature type="transmembrane region" description="Helical" evidence="1">
    <location>
        <begin position="44"/>
        <end position="65"/>
    </location>
</feature>
<gene>
    <name evidence="2" type="ORF">MKI79_06425</name>
</gene>